<dbReference type="Gramene" id="OIT33724">
    <property type="protein sequence ID" value="OIT33724"/>
    <property type="gene ID" value="A4A49_53445"/>
</dbReference>
<reference evidence="3" key="1">
    <citation type="submission" date="2016-11" db="EMBL/GenBank/DDBJ databases">
        <title>The genome of Nicotiana attenuata.</title>
        <authorList>
            <person name="Xu S."/>
            <person name="Brockmoeller T."/>
            <person name="Gaquerel E."/>
            <person name="Navarro A."/>
            <person name="Kuhl H."/>
            <person name="Gase K."/>
            <person name="Ling Z."/>
            <person name="Zhou W."/>
            <person name="Kreitzer C."/>
            <person name="Stanke M."/>
            <person name="Tang H."/>
            <person name="Lyons E."/>
            <person name="Pandey P."/>
            <person name="Pandey S.P."/>
            <person name="Timmermann B."/>
            <person name="Baldwin I.T."/>
        </authorList>
    </citation>
    <scope>NUCLEOTIDE SEQUENCE [LARGE SCALE GENOMIC DNA]</scope>
    <source>
        <strain evidence="3">UT</strain>
    </source>
</reference>
<evidence type="ECO:0000256" key="1">
    <source>
        <dbReference type="PROSITE-ProRule" id="PRU00042"/>
    </source>
</evidence>
<protein>
    <recommendedName>
        <fullName evidence="2">C2H2-type domain-containing protein</fullName>
    </recommendedName>
</protein>
<evidence type="ECO:0000313" key="3">
    <source>
        <dbReference type="EMBL" id="OIT33724.1"/>
    </source>
</evidence>
<evidence type="ECO:0000313" key="4">
    <source>
        <dbReference type="Proteomes" id="UP000187609"/>
    </source>
</evidence>
<dbReference type="AlphaFoldDB" id="A0A314KYF5"/>
<name>A0A314KYF5_NICAT</name>
<keyword evidence="4" id="KW-1185">Reference proteome</keyword>
<keyword evidence="1" id="KW-0863">Zinc-finger</keyword>
<sequence>MVAFTSARGSATRWNPIACRICGQIFPHAVPLIYHFQIHEREGYTLSLQRNGKNVHENNGVAKENSYVSPNSPILEMHQVMQELPIQQQFKANFAGSSLSRRPIFKSKQAQSHFPSRRNNHAIFRAKFPQSYFNDMEIDNVDLTKPYIMKLEKKPFTFVDVEDDDDKSLDLELKL</sequence>
<gene>
    <name evidence="3" type="ORF">A4A49_53445</name>
</gene>
<proteinExistence type="predicted"/>
<comment type="caution">
    <text evidence="3">The sequence shown here is derived from an EMBL/GenBank/DDBJ whole genome shotgun (WGS) entry which is preliminary data.</text>
</comment>
<dbReference type="SUPFAM" id="SSF57667">
    <property type="entry name" value="beta-beta-alpha zinc fingers"/>
    <property type="match status" value="1"/>
</dbReference>
<feature type="domain" description="C2H2-type" evidence="2">
    <location>
        <begin position="17"/>
        <end position="44"/>
    </location>
</feature>
<organism evidence="3 4">
    <name type="scientific">Nicotiana attenuata</name>
    <name type="common">Coyote tobacco</name>
    <dbReference type="NCBI Taxonomy" id="49451"/>
    <lineage>
        <taxon>Eukaryota</taxon>
        <taxon>Viridiplantae</taxon>
        <taxon>Streptophyta</taxon>
        <taxon>Embryophyta</taxon>
        <taxon>Tracheophyta</taxon>
        <taxon>Spermatophyta</taxon>
        <taxon>Magnoliopsida</taxon>
        <taxon>eudicotyledons</taxon>
        <taxon>Gunneridae</taxon>
        <taxon>Pentapetalae</taxon>
        <taxon>asterids</taxon>
        <taxon>lamiids</taxon>
        <taxon>Solanales</taxon>
        <taxon>Solanaceae</taxon>
        <taxon>Nicotianoideae</taxon>
        <taxon>Nicotianeae</taxon>
        <taxon>Nicotiana</taxon>
    </lineage>
</organism>
<dbReference type="InterPro" id="IPR013087">
    <property type="entry name" value="Znf_C2H2_type"/>
</dbReference>
<dbReference type="GO" id="GO:0008270">
    <property type="term" value="F:zinc ion binding"/>
    <property type="evidence" value="ECO:0007669"/>
    <property type="project" value="UniProtKB-KW"/>
</dbReference>
<dbReference type="PROSITE" id="PS50157">
    <property type="entry name" value="ZINC_FINGER_C2H2_2"/>
    <property type="match status" value="1"/>
</dbReference>
<keyword evidence="1" id="KW-0862">Zinc</keyword>
<dbReference type="EMBL" id="MJEQ01000833">
    <property type="protein sequence ID" value="OIT33724.1"/>
    <property type="molecule type" value="Genomic_DNA"/>
</dbReference>
<dbReference type="Proteomes" id="UP000187609">
    <property type="component" value="Unassembled WGS sequence"/>
</dbReference>
<dbReference type="InterPro" id="IPR036236">
    <property type="entry name" value="Znf_C2H2_sf"/>
</dbReference>
<keyword evidence="1" id="KW-0479">Metal-binding</keyword>
<dbReference type="PROSITE" id="PS00028">
    <property type="entry name" value="ZINC_FINGER_C2H2_1"/>
    <property type="match status" value="1"/>
</dbReference>
<evidence type="ECO:0000259" key="2">
    <source>
        <dbReference type="PROSITE" id="PS50157"/>
    </source>
</evidence>
<accession>A0A314KYF5</accession>